<feature type="chain" id="PRO_5046843884" evidence="2">
    <location>
        <begin position="23"/>
        <end position="483"/>
    </location>
</feature>
<dbReference type="Gene3D" id="3.30.1360.180">
    <property type="match status" value="1"/>
</dbReference>
<gene>
    <name evidence="4" type="primary">LOC100377617</name>
</gene>
<keyword evidence="1" id="KW-0812">Transmembrane</keyword>
<dbReference type="RefSeq" id="XP_006815153.1">
    <property type="nucleotide sequence ID" value="XM_006815090.1"/>
</dbReference>
<accession>A0ABM0M562</accession>
<dbReference type="PANTHER" id="PTHR10151">
    <property type="entry name" value="ECTONUCLEOTIDE PYROPHOSPHATASE/PHOSPHODIESTERASE"/>
    <property type="match status" value="1"/>
</dbReference>
<dbReference type="Proteomes" id="UP000694865">
    <property type="component" value="Unplaced"/>
</dbReference>
<dbReference type="InterPro" id="IPR017850">
    <property type="entry name" value="Alkaline_phosphatase_core_sf"/>
</dbReference>
<organism evidence="3 4">
    <name type="scientific">Saccoglossus kowalevskii</name>
    <name type="common">Acorn worm</name>
    <dbReference type="NCBI Taxonomy" id="10224"/>
    <lineage>
        <taxon>Eukaryota</taxon>
        <taxon>Metazoa</taxon>
        <taxon>Hemichordata</taxon>
        <taxon>Enteropneusta</taxon>
        <taxon>Harrimaniidae</taxon>
        <taxon>Saccoglossus</taxon>
    </lineage>
</organism>
<name>A0ABM0M562_SACKO</name>
<dbReference type="Gene3D" id="3.40.720.10">
    <property type="entry name" value="Alkaline Phosphatase, subunit A"/>
    <property type="match status" value="1"/>
</dbReference>
<protein>
    <submittedName>
        <fullName evidence="4">Ectonucleotide pyrophosphatase/phosphodiesterase family member 5-like</fullName>
    </submittedName>
</protein>
<evidence type="ECO:0000256" key="1">
    <source>
        <dbReference type="SAM" id="Phobius"/>
    </source>
</evidence>
<reference evidence="4" key="1">
    <citation type="submission" date="2025-08" db="UniProtKB">
        <authorList>
            <consortium name="RefSeq"/>
        </authorList>
    </citation>
    <scope>IDENTIFICATION</scope>
    <source>
        <tissue evidence="4">Testes</tissue>
    </source>
</reference>
<keyword evidence="1" id="KW-0472">Membrane</keyword>
<proteinExistence type="predicted"/>
<feature type="signal peptide" evidence="2">
    <location>
        <begin position="1"/>
        <end position="22"/>
    </location>
</feature>
<evidence type="ECO:0000256" key="2">
    <source>
        <dbReference type="SAM" id="SignalP"/>
    </source>
</evidence>
<keyword evidence="3" id="KW-1185">Reference proteome</keyword>
<dbReference type="CDD" id="cd16018">
    <property type="entry name" value="Enpp"/>
    <property type="match status" value="1"/>
</dbReference>
<evidence type="ECO:0000313" key="3">
    <source>
        <dbReference type="Proteomes" id="UP000694865"/>
    </source>
</evidence>
<keyword evidence="2" id="KW-0732">Signal</keyword>
<dbReference type="GeneID" id="100377617"/>
<feature type="transmembrane region" description="Helical" evidence="1">
    <location>
        <begin position="426"/>
        <end position="449"/>
    </location>
</feature>
<dbReference type="Pfam" id="PF01663">
    <property type="entry name" value="Phosphodiest"/>
    <property type="match status" value="1"/>
</dbReference>
<dbReference type="SUPFAM" id="SSF53649">
    <property type="entry name" value="Alkaline phosphatase-like"/>
    <property type="match status" value="1"/>
</dbReference>
<sequence length="483" mass="54739">MEPAKFMFFVSCAFNFFCISIGEEGPLTLLVSFDGFRWDYVNKVETPNFDQLIADGAFVPDGIVNTFITKTFPNHFTLATGMWEESHGIVANNMYDPLLNEHFHIGDEDAKDGKWWDTGAEPIWVTNQLQGGRSGVYYWPGSESEIKGIRPNHYKNYSTDTPFSDRVDGVLEWFTGEDPVDVGLLYFNEPDHSGHVYGPDAPEMLNVIRMCDDTAGYLIKRLKEENLYDKINVIITSDHGMAELDMKKRVIVLENYINLDLFEVVDDTPVAAIRPFDNKNIVTIYNALHDKHPNLTVYLKEDIPEKFHYQKNSRIMPIILVADEGWSIASTKAEYMNSTQHGGHGYDNRYKSMHPFFIAHGPAFKSNFTSKPFNNVDVYPLICHIMGLQPGPNNGSLNVVNDMLIASVIPVVPAFFPYHLKLSQRLIIAIIFAGSIALIAAILLTGMCVRQRKYRLKNYRPDLPATNYEGSKPLLSEQDEDIA</sequence>
<keyword evidence="1" id="KW-1133">Transmembrane helix</keyword>
<dbReference type="PANTHER" id="PTHR10151:SF120">
    <property type="entry name" value="BIS(5'-ADENOSYL)-TRIPHOSPHATASE"/>
    <property type="match status" value="1"/>
</dbReference>
<dbReference type="InterPro" id="IPR002591">
    <property type="entry name" value="Phosphodiest/P_Trfase"/>
</dbReference>
<evidence type="ECO:0000313" key="4">
    <source>
        <dbReference type="RefSeq" id="XP_006815153.1"/>
    </source>
</evidence>